<evidence type="ECO:0000313" key="11">
    <source>
        <dbReference type="Proteomes" id="UP000632063"/>
    </source>
</evidence>
<dbReference type="EMBL" id="JACYXI010000004">
    <property type="protein sequence ID" value="MBD8891582.1"/>
    <property type="molecule type" value="Genomic_DNA"/>
</dbReference>
<dbReference type="InterPro" id="IPR011701">
    <property type="entry name" value="MFS"/>
</dbReference>
<dbReference type="Proteomes" id="UP000632063">
    <property type="component" value="Unassembled WGS sequence"/>
</dbReference>
<evidence type="ECO:0000313" key="10">
    <source>
        <dbReference type="EMBL" id="MBD8891582.1"/>
    </source>
</evidence>
<feature type="transmembrane region" description="Helical" evidence="8">
    <location>
        <begin position="256"/>
        <end position="274"/>
    </location>
</feature>
<dbReference type="InterPro" id="IPR004812">
    <property type="entry name" value="Efflux_drug-R_Bcr/CmlA"/>
</dbReference>
<dbReference type="InterPro" id="IPR036259">
    <property type="entry name" value="MFS_trans_sf"/>
</dbReference>
<feature type="transmembrane region" description="Helical" evidence="8">
    <location>
        <begin position="140"/>
        <end position="158"/>
    </location>
</feature>
<dbReference type="InterPro" id="IPR020846">
    <property type="entry name" value="MFS_dom"/>
</dbReference>
<sequence length="402" mass="42801">METLSLPSPPMSVLRTSILGAALVAIGPITMALYTPAMPALAADFGTSESMIKLTLTAYFAGFAVTQLLCGPLTDAFGRKPITLAFLTLYLASTLLASFAPTVEWMMIARTLQGIGAAVGISVSRSIVRDQYTGQQSAQIMNTVATMLALGPAVSPTLGGFILELFGWREIFYCMIGYGLILMVAVALFQPETNRFLSLSNIHPGRLLRNYSTLLKDNRFLRPSLLLGFCLGNIYTMATVQPFVLIHVVGLSPSQFGMGMMLQSFSFITGTLVSGRLLKRLDAERLVPIGMAGMLTGAIAMFVLLRVFPPSYLTVMGPVGIFAFFLSFVLPACLTNAMRDFPQIAGAASSMVGFLQFGGGIAGSLVIASLGDPLLGMQTIVPAMPITGILIYLLMGMGAKKA</sequence>
<evidence type="ECO:0000256" key="2">
    <source>
        <dbReference type="ARBA" id="ARBA00006236"/>
    </source>
</evidence>
<feature type="transmembrane region" description="Helical" evidence="8">
    <location>
        <begin position="170"/>
        <end position="189"/>
    </location>
</feature>
<comment type="subcellular location">
    <subcellularLocation>
        <location evidence="8">Cell inner membrane</location>
        <topology evidence="8">Multi-pass membrane protein</topology>
    </subcellularLocation>
    <subcellularLocation>
        <location evidence="1">Cell membrane</location>
        <topology evidence="1">Multi-pass membrane protein</topology>
    </subcellularLocation>
</comment>
<dbReference type="SUPFAM" id="SSF103473">
    <property type="entry name" value="MFS general substrate transporter"/>
    <property type="match status" value="1"/>
</dbReference>
<feature type="transmembrane region" description="Helical" evidence="8">
    <location>
        <begin position="12"/>
        <end position="31"/>
    </location>
</feature>
<feature type="transmembrane region" description="Helical" evidence="8">
    <location>
        <begin position="344"/>
        <end position="368"/>
    </location>
</feature>
<keyword evidence="11" id="KW-1185">Reference proteome</keyword>
<feature type="transmembrane region" description="Helical" evidence="8">
    <location>
        <begin position="286"/>
        <end position="305"/>
    </location>
</feature>
<keyword evidence="8" id="KW-0997">Cell inner membrane</keyword>
<name>A0ABR9CMQ6_9HYPH</name>
<reference evidence="11" key="1">
    <citation type="submission" date="2020-09" db="EMBL/GenBank/DDBJ databases">
        <title>The genome sequence of strain Labrenzia suaedae 4C16A.</title>
        <authorList>
            <person name="Liu Y."/>
        </authorList>
    </citation>
    <scope>NUCLEOTIDE SEQUENCE [LARGE SCALE GENOMIC DNA]</scope>
    <source>
        <strain evidence="11">4C16A</strain>
    </source>
</reference>
<proteinExistence type="inferred from homology"/>
<feature type="transmembrane region" description="Helical" evidence="8">
    <location>
        <begin position="311"/>
        <end position="332"/>
    </location>
</feature>
<evidence type="ECO:0000256" key="5">
    <source>
        <dbReference type="ARBA" id="ARBA00022692"/>
    </source>
</evidence>
<feature type="domain" description="Major facilitator superfamily (MFS) profile" evidence="9">
    <location>
        <begin position="13"/>
        <end position="400"/>
    </location>
</feature>
<dbReference type="Pfam" id="PF07690">
    <property type="entry name" value="MFS_1"/>
    <property type="match status" value="1"/>
</dbReference>
<keyword evidence="5 8" id="KW-0812">Transmembrane</keyword>
<evidence type="ECO:0000256" key="7">
    <source>
        <dbReference type="ARBA" id="ARBA00023136"/>
    </source>
</evidence>
<gene>
    <name evidence="10" type="ORF">IG616_08485</name>
</gene>
<comment type="similarity">
    <text evidence="2 8">Belongs to the major facilitator superfamily. Bcr/CmlA family.</text>
</comment>
<protein>
    <recommendedName>
        <fullName evidence="8">Bcr/CflA family efflux transporter</fullName>
    </recommendedName>
</protein>
<evidence type="ECO:0000256" key="6">
    <source>
        <dbReference type="ARBA" id="ARBA00022989"/>
    </source>
</evidence>
<feature type="transmembrane region" description="Helical" evidence="8">
    <location>
        <begin position="82"/>
        <end position="101"/>
    </location>
</feature>
<dbReference type="PROSITE" id="PS50850">
    <property type="entry name" value="MFS"/>
    <property type="match status" value="1"/>
</dbReference>
<accession>A0ABR9CMQ6</accession>
<feature type="transmembrane region" description="Helical" evidence="8">
    <location>
        <begin position="225"/>
        <end position="250"/>
    </location>
</feature>
<reference evidence="10 11" key="2">
    <citation type="journal article" date="2021" name="Int. J. Syst. Evol. Microbiol.">
        <title>Roseibium litorale sp. nov., isolated from a tidal flat sediment and proposal for the reclassification of Labrenzia polysiphoniae as Roseibium polysiphoniae comb. nov.</title>
        <authorList>
            <person name="Liu Y."/>
            <person name="Pei T."/>
            <person name="Du J."/>
            <person name="Chao M."/>
            <person name="Deng M.R."/>
            <person name="Zhu H."/>
        </authorList>
    </citation>
    <scope>NUCLEOTIDE SEQUENCE [LARGE SCALE GENOMIC DNA]</scope>
    <source>
        <strain evidence="10 11">4C16A</strain>
    </source>
</reference>
<keyword evidence="6 8" id="KW-1133">Transmembrane helix</keyword>
<evidence type="ECO:0000259" key="9">
    <source>
        <dbReference type="PROSITE" id="PS50850"/>
    </source>
</evidence>
<evidence type="ECO:0000256" key="1">
    <source>
        <dbReference type="ARBA" id="ARBA00004651"/>
    </source>
</evidence>
<feature type="transmembrane region" description="Helical" evidence="8">
    <location>
        <begin position="374"/>
        <end position="395"/>
    </location>
</feature>
<organism evidence="10 11">
    <name type="scientific">Roseibium litorale</name>
    <dbReference type="NCBI Taxonomy" id="2803841"/>
    <lineage>
        <taxon>Bacteria</taxon>
        <taxon>Pseudomonadati</taxon>
        <taxon>Pseudomonadota</taxon>
        <taxon>Alphaproteobacteria</taxon>
        <taxon>Hyphomicrobiales</taxon>
        <taxon>Stappiaceae</taxon>
        <taxon>Roseibium</taxon>
    </lineage>
</organism>
<keyword evidence="7 8" id="KW-0472">Membrane</keyword>
<evidence type="ECO:0000256" key="3">
    <source>
        <dbReference type="ARBA" id="ARBA00022448"/>
    </source>
</evidence>
<dbReference type="PANTHER" id="PTHR23502:SF132">
    <property type="entry name" value="POLYAMINE TRANSPORTER 2-RELATED"/>
    <property type="match status" value="1"/>
</dbReference>
<evidence type="ECO:0000256" key="4">
    <source>
        <dbReference type="ARBA" id="ARBA00022475"/>
    </source>
</evidence>
<dbReference type="PANTHER" id="PTHR23502">
    <property type="entry name" value="MAJOR FACILITATOR SUPERFAMILY"/>
    <property type="match status" value="1"/>
</dbReference>
<keyword evidence="3 8" id="KW-0813">Transport</keyword>
<dbReference type="Gene3D" id="1.20.1720.10">
    <property type="entry name" value="Multidrug resistance protein D"/>
    <property type="match status" value="1"/>
</dbReference>
<evidence type="ECO:0000256" key="8">
    <source>
        <dbReference type="RuleBase" id="RU365088"/>
    </source>
</evidence>
<dbReference type="NCBIfam" id="TIGR00710">
    <property type="entry name" value="efflux_Bcr_CflA"/>
    <property type="match status" value="1"/>
</dbReference>
<feature type="transmembrane region" description="Helical" evidence="8">
    <location>
        <begin position="51"/>
        <end position="70"/>
    </location>
</feature>
<keyword evidence="4" id="KW-1003">Cell membrane</keyword>
<comment type="caution">
    <text evidence="10">The sequence shown here is derived from an EMBL/GenBank/DDBJ whole genome shotgun (WGS) entry which is preliminary data.</text>
</comment>
<dbReference type="CDD" id="cd17320">
    <property type="entry name" value="MFS_MdfA_MDR_like"/>
    <property type="match status" value="1"/>
</dbReference>
<feature type="transmembrane region" description="Helical" evidence="8">
    <location>
        <begin position="107"/>
        <end position="128"/>
    </location>
</feature>